<sequence length="553" mass="60478">MQADFVIIGAGSAGSAMAYRLSEDGRHTVLVIEYGGTDAGPLIQMPAALSYPMNMKMYDWGYRSEPEPHLGGRRLATPRGKVIGGSSSINGMVYVRGHACDFDRWAELGATGWAYADVLPYYKRMESWDSGGHGGDPDWRGTGGPLHVTRGKRDNPLFAAFVEAGRQAGYQVTGDYNGEKQEGFGPMEQTVFNGRRWSAANAYLKPALKRKNCTIVRALARRIVIEDGRATGVEIERGGTIETVRANREVIVAASSINSPKLLMLSGIGPASDLMKLGIEVIANRPGVGRNLQDHLELYIQMAASQPVTLYRYWNLVGKAWVGAQWLFTRSGPGASNQFESAAFIRSKAGVKYPDIQYHFLPIAVRYDGQAAAEGHGFQAHVGPMRSASRGAVTLRSSDPREAPKIVFNYMSKSEDWADFRTCIRLTREIFAQDAFTPFVRHEIQPGAAVQSDDELDGFIREHAESAYHPCGTARMGRADDPLAVVDPECRVIGVDGLRLADSSIFPTIPNGNLNAPSIMTGEKASDHILGKTPLAPSNAEPWIHPHWQTSQR</sequence>
<dbReference type="UniPathway" id="UPA00529">
    <property type="reaction ID" value="UER00385"/>
</dbReference>
<comment type="caution">
    <text evidence="12">The sequence shown here is derived from an EMBL/GenBank/DDBJ whole genome shotgun (WGS) entry which is preliminary data.</text>
</comment>
<dbReference type="InterPro" id="IPR011533">
    <property type="entry name" value="BetA"/>
</dbReference>
<protein>
    <recommendedName>
        <fullName evidence="6 9">Choline dehydrogenase</fullName>
        <ecNumber evidence="6 9">1.1.99.1</ecNumber>
    </recommendedName>
</protein>
<comment type="similarity">
    <text evidence="2 8">Belongs to the GMC oxidoreductase family.</text>
</comment>
<gene>
    <name evidence="12" type="primary">betA</name>
    <name evidence="12" type="ORF">DEM25_016620</name>
</gene>
<dbReference type="Proteomes" id="UP000246132">
    <property type="component" value="Unassembled WGS sequence"/>
</dbReference>
<dbReference type="InterPro" id="IPR012132">
    <property type="entry name" value="GMC_OxRdtase"/>
</dbReference>
<dbReference type="Gene3D" id="3.30.560.10">
    <property type="entry name" value="Glucose Oxidase, domain 3"/>
    <property type="match status" value="1"/>
</dbReference>
<dbReference type="NCBIfam" id="NF002550">
    <property type="entry name" value="PRK02106.1"/>
    <property type="match status" value="1"/>
</dbReference>
<keyword evidence="4 7" id="KW-0274">FAD</keyword>
<evidence type="ECO:0000256" key="8">
    <source>
        <dbReference type="RuleBase" id="RU003968"/>
    </source>
</evidence>
<dbReference type="Pfam" id="PF00732">
    <property type="entry name" value="GMC_oxred_N"/>
    <property type="match status" value="1"/>
</dbReference>
<accession>A0A3A8A557</accession>
<evidence type="ECO:0000256" key="9">
    <source>
        <dbReference type="RuleBase" id="RU003969"/>
    </source>
</evidence>
<comment type="catalytic activity">
    <reaction evidence="9">
        <text>choline + A = betaine aldehyde + AH2</text>
        <dbReference type="Rhea" id="RHEA:17433"/>
        <dbReference type="ChEBI" id="CHEBI:13193"/>
        <dbReference type="ChEBI" id="CHEBI:15354"/>
        <dbReference type="ChEBI" id="CHEBI:15710"/>
        <dbReference type="ChEBI" id="CHEBI:17499"/>
        <dbReference type="EC" id="1.1.99.1"/>
    </reaction>
</comment>
<evidence type="ECO:0000313" key="12">
    <source>
        <dbReference type="EMBL" id="RKF05417.1"/>
    </source>
</evidence>
<dbReference type="SUPFAM" id="SSF51905">
    <property type="entry name" value="FAD/NAD(P)-binding domain"/>
    <property type="match status" value="1"/>
</dbReference>
<evidence type="ECO:0000259" key="11">
    <source>
        <dbReference type="PROSITE" id="PS00624"/>
    </source>
</evidence>
<dbReference type="InterPro" id="IPR036188">
    <property type="entry name" value="FAD/NAD-bd_sf"/>
</dbReference>
<feature type="binding site" evidence="7">
    <location>
        <begin position="90"/>
        <end position="93"/>
    </location>
    <ligand>
        <name>FAD</name>
        <dbReference type="ChEBI" id="CHEBI:57692"/>
    </ligand>
</feature>
<dbReference type="PIRSF" id="PIRSF000137">
    <property type="entry name" value="Alcohol_oxidase"/>
    <property type="match status" value="1"/>
</dbReference>
<keyword evidence="5 12" id="KW-0560">Oxidoreductase</keyword>
<dbReference type="EMBL" id="QFWV02000009">
    <property type="protein sequence ID" value="RKF05417.1"/>
    <property type="molecule type" value="Genomic_DNA"/>
</dbReference>
<comment type="pathway">
    <text evidence="9">Amine and polyamine biosynthesis; betaine biosynthesis via choline pathway; betaine aldehyde from choline (cytochrome c reductase route): step 1/1.</text>
</comment>
<dbReference type="Pfam" id="PF05199">
    <property type="entry name" value="GMC_oxred_C"/>
    <property type="match status" value="1"/>
</dbReference>
<dbReference type="RefSeq" id="WP_109768413.1">
    <property type="nucleotide sequence ID" value="NZ_JASHJV010000014.1"/>
</dbReference>
<dbReference type="OrthoDB" id="9785276at2"/>
<name>A0A3A8A557_9HYPH</name>
<dbReference type="Gene3D" id="3.50.50.60">
    <property type="entry name" value="FAD/NAD(P)-binding domain"/>
    <property type="match status" value="1"/>
</dbReference>
<evidence type="ECO:0000256" key="1">
    <source>
        <dbReference type="ARBA" id="ARBA00001974"/>
    </source>
</evidence>
<evidence type="ECO:0000256" key="4">
    <source>
        <dbReference type="ARBA" id="ARBA00022827"/>
    </source>
</evidence>
<dbReference type="PANTHER" id="PTHR11552:SF147">
    <property type="entry name" value="CHOLINE DEHYDROGENASE, MITOCHONDRIAL"/>
    <property type="match status" value="1"/>
</dbReference>
<evidence type="ECO:0000259" key="10">
    <source>
        <dbReference type="PROSITE" id="PS00623"/>
    </source>
</evidence>
<dbReference type="GO" id="GO:0008812">
    <property type="term" value="F:choline dehydrogenase activity"/>
    <property type="evidence" value="ECO:0007669"/>
    <property type="project" value="UniProtKB-UniRule"/>
</dbReference>
<proteinExistence type="inferred from homology"/>
<dbReference type="PROSITE" id="PS00623">
    <property type="entry name" value="GMC_OXRED_1"/>
    <property type="match status" value="1"/>
</dbReference>
<feature type="domain" description="Glucose-methanol-choline oxidoreductase N-terminal" evidence="10">
    <location>
        <begin position="80"/>
        <end position="103"/>
    </location>
</feature>
<evidence type="ECO:0000256" key="6">
    <source>
        <dbReference type="NCBIfam" id="TIGR01810"/>
    </source>
</evidence>
<dbReference type="SUPFAM" id="SSF54373">
    <property type="entry name" value="FAD-linked reductases, C-terminal domain"/>
    <property type="match status" value="1"/>
</dbReference>
<dbReference type="GO" id="GO:0050660">
    <property type="term" value="F:flavin adenine dinucleotide binding"/>
    <property type="evidence" value="ECO:0007669"/>
    <property type="project" value="InterPro"/>
</dbReference>
<feature type="domain" description="Glucose-methanol-choline oxidoreductase N-terminal" evidence="11">
    <location>
        <begin position="255"/>
        <end position="269"/>
    </location>
</feature>
<dbReference type="PANTHER" id="PTHR11552">
    <property type="entry name" value="GLUCOSE-METHANOL-CHOLINE GMC OXIDOREDUCTASE"/>
    <property type="match status" value="1"/>
</dbReference>
<reference evidence="12 13" key="1">
    <citation type="journal article" date="2018" name="Int. J. Syst. Bacteriol.">
        <title>Oceaniradius stylonemae gen. nov., sp. nov., isolated from a red alga, Stylonema cornu-cervi.</title>
        <authorList>
            <person name="Jeong S."/>
        </authorList>
    </citation>
    <scope>NUCLEOTIDE SEQUENCE [LARGE SCALE GENOMIC DNA]</scope>
    <source>
        <strain evidence="12 13">StC1</strain>
    </source>
</reference>
<dbReference type="AlphaFoldDB" id="A0A3A8A557"/>
<keyword evidence="13" id="KW-1185">Reference proteome</keyword>
<dbReference type="GO" id="GO:0019285">
    <property type="term" value="P:glycine betaine biosynthetic process from choline"/>
    <property type="evidence" value="ECO:0007669"/>
    <property type="project" value="UniProtKB-UniRule"/>
</dbReference>
<evidence type="ECO:0000256" key="3">
    <source>
        <dbReference type="ARBA" id="ARBA00022630"/>
    </source>
</evidence>
<dbReference type="NCBIfam" id="TIGR01810">
    <property type="entry name" value="betA"/>
    <property type="match status" value="1"/>
</dbReference>
<keyword evidence="3 8" id="KW-0285">Flavoprotein</keyword>
<evidence type="ECO:0000256" key="2">
    <source>
        <dbReference type="ARBA" id="ARBA00010790"/>
    </source>
</evidence>
<organism evidence="12 13">
    <name type="scientific">Oceaniradius stylonematis</name>
    <dbReference type="NCBI Taxonomy" id="2184161"/>
    <lineage>
        <taxon>Bacteria</taxon>
        <taxon>Pseudomonadati</taxon>
        <taxon>Pseudomonadota</taxon>
        <taxon>Alphaproteobacteria</taxon>
        <taxon>Hyphomicrobiales</taxon>
        <taxon>Ahrensiaceae</taxon>
        <taxon>Oceaniradius</taxon>
    </lineage>
</organism>
<dbReference type="EC" id="1.1.99.1" evidence="6 9"/>
<comment type="cofactor">
    <cofactor evidence="1 7">
        <name>FAD</name>
        <dbReference type="ChEBI" id="CHEBI:57692"/>
    </cofactor>
</comment>
<evidence type="ECO:0000313" key="13">
    <source>
        <dbReference type="Proteomes" id="UP000246132"/>
    </source>
</evidence>
<feature type="binding site" evidence="7">
    <location>
        <position position="82"/>
    </location>
    <ligand>
        <name>FAD</name>
        <dbReference type="ChEBI" id="CHEBI:57692"/>
    </ligand>
</feature>
<dbReference type="InterPro" id="IPR007867">
    <property type="entry name" value="GMC_OxRtase_C"/>
</dbReference>
<dbReference type="InterPro" id="IPR000172">
    <property type="entry name" value="GMC_OxRdtase_N"/>
</dbReference>
<evidence type="ECO:0000256" key="7">
    <source>
        <dbReference type="PIRSR" id="PIRSR000137-2"/>
    </source>
</evidence>
<evidence type="ECO:0000256" key="5">
    <source>
        <dbReference type="ARBA" id="ARBA00023002"/>
    </source>
</evidence>
<dbReference type="PROSITE" id="PS00624">
    <property type="entry name" value="GMC_OXRED_2"/>
    <property type="match status" value="1"/>
</dbReference>